<dbReference type="Pfam" id="PF00383">
    <property type="entry name" value="dCMP_cyt_deam_1"/>
    <property type="match status" value="1"/>
</dbReference>
<keyword evidence="10 13" id="KW-0521">NADP</keyword>
<keyword evidence="12" id="KW-0511">Multifunctional enzyme</keyword>
<dbReference type="InterPro" id="IPR016193">
    <property type="entry name" value="Cytidine_deaminase-like"/>
</dbReference>
<dbReference type="InterPro" id="IPR002125">
    <property type="entry name" value="CMP_dCMP_dom"/>
</dbReference>
<evidence type="ECO:0000256" key="14">
    <source>
        <dbReference type="PIRSR" id="PIRSR006769-1"/>
    </source>
</evidence>
<evidence type="ECO:0000256" key="4">
    <source>
        <dbReference type="ARBA" id="ARBA00005259"/>
    </source>
</evidence>
<name>A0A7T0G4Y1_9BACT</name>
<dbReference type="InterPro" id="IPR004794">
    <property type="entry name" value="Eubact_RibD"/>
</dbReference>
<dbReference type="NCBIfam" id="TIGR00326">
    <property type="entry name" value="eubact_ribD"/>
    <property type="match status" value="1"/>
</dbReference>
<feature type="binding site" evidence="15">
    <location>
        <position position="201"/>
    </location>
    <ligand>
        <name>substrate</name>
    </ligand>
</feature>
<organism evidence="18 19">
    <name type="scientific">Candidatus Nitrohelix vancouverensis</name>
    <dbReference type="NCBI Taxonomy" id="2705534"/>
    <lineage>
        <taxon>Bacteria</taxon>
        <taxon>Pseudomonadati</taxon>
        <taxon>Nitrospinota/Tectimicrobiota group</taxon>
        <taxon>Nitrospinota</taxon>
        <taxon>Nitrospinia</taxon>
        <taxon>Nitrospinales</taxon>
        <taxon>Nitrospinaceae</taxon>
        <taxon>Candidatus Nitrohelix</taxon>
    </lineage>
</organism>
<dbReference type="GO" id="GO:0050661">
    <property type="term" value="F:NADP binding"/>
    <property type="evidence" value="ECO:0007669"/>
    <property type="project" value="InterPro"/>
</dbReference>
<dbReference type="GO" id="GO:0008835">
    <property type="term" value="F:diaminohydroxyphosphoribosylaminopyrimidine deaminase activity"/>
    <property type="evidence" value="ECO:0007669"/>
    <property type="project" value="UniProtKB-EC"/>
</dbReference>
<accession>A0A7T0G4Y1</accession>
<dbReference type="Pfam" id="PF01872">
    <property type="entry name" value="RibD_C"/>
    <property type="match status" value="1"/>
</dbReference>
<evidence type="ECO:0000256" key="7">
    <source>
        <dbReference type="ARBA" id="ARBA00022723"/>
    </source>
</evidence>
<dbReference type="NCBIfam" id="TIGR00227">
    <property type="entry name" value="ribD_Cterm"/>
    <property type="match status" value="1"/>
</dbReference>
<dbReference type="PROSITE" id="PS51747">
    <property type="entry name" value="CYT_DCMP_DEAMINASES_2"/>
    <property type="match status" value="1"/>
</dbReference>
<keyword evidence="11 13" id="KW-0560">Oxidoreductase</keyword>
<feature type="binding site" evidence="15">
    <location>
        <position position="194"/>
    </location>
    <ligand>
        <name>NADP(+)</name>
        <dbReference type="ChEBI" id="CHEBI:58349"/>
    </ligand>
</feature>
<dbReference type="GO" id="GO:0009231">
    <property type="term" value="P:riboflavin biosynthetic process"/>
    <property type="evidence" value="ECO:0007669"/>
    <property type="project" value="UniProtKB-UniPathway"/>
</dbReference>
<dbReference type="AlphaFoldDB" id="A0A7T0G4Y1"/>
<feature type="binding site" evidence="15">
    <location>
        <position position="198"/>
    </location>
    <ligand>
        <name>substrate</name>
    </ligand>
</feature>
<evidence type="ECO:0000256" key="2">
    <source>
        <dbReference type="ARBA" id="ARBA00004882"/>
    </source>
</evidence>
<keyword evidence="7 13" id="KW-0479">Metal-binding</keyword>
<evidence type="ECO:0000256" key="6">
    <source>
        <dbReference type="ARBA" id="ARBA00022619"/>
    </source>
</evidence>
<dbReference type="GO" id="GO:0008270">
    <property type="term" value="F:zinc ion binding"/>
    <property type="evidence" value="ECO:0007669"/>
    <property type="project" value="InterPro"/>
</dbReference>
<evidence type="ECO:0000313" key="19">
    <source>
        <dbReference type="Proteomes" id="UP000594464"/>
    </source>
</evidence>
<dbReference type="Proteomes" id="UP000594464">
    <property type="component" value="Chromosome"/>
</dbReference>
<dbReference type="PANTHER" id="PTHR38011:SF7">
    <property type="entry name" value="2,5-DIAMINO-6-RIBOSYLAMINO-4(3H)-PYRIMIDINONE 5'-PHOSPHATE REDUCTASE"/>
    <property type="match status" value="1"/>
</dbReference>
<keyword evidence="9 13" id="KW-0862">Zinc</keyword>
<dbReference type="PROSITE" id="PS00903">
    <property type="entry name" value="CYT_DCMP_DEAMINASES_1"/>
    <property type="match status" value="1"/>
</dbReference>
<evidence type="ECO:0000256" key="1">
    <source>
        <dbReference type="ARBA" id="ARBA00002151"/>
    </source>
</evidence>
<reference evidence="19" key="1">
    <citation type="submission" date="2020-02" db="EMBL/GenBank/DDBJ databases">
        <title>Genomic and physiological characterization of two novel Nitrospinaceae genera.</title>
        <authorList>
            <person name="Mueller A.J."/>
            <person name="Jung M.-Y."/>
            <person name="Strachan C.R."/>
            <person name="Herbold C.W."/>
            <person name="Kirkegaard R.H."/>
            <person name="Daims H."/>
        </authorList>
    </citation>
    <scope>NUCLEOTIDE SEQUENCE [LARGE SCALE GENOMIC DNA]</scope>
</reference>
<dbReference type="SUPFAM" id="SSF53927">
    <property type="entry name" value="Cytidine deaminase-like"/>
    <property type="match status" value="1"/>
</dbReference>
<comment type="catalytic activity">
    <reaction evidence="13">
        <text>2,5-diamino-6-hydroxy-4-(5-phosphoribosylamino)-pyrimidine + H2O + H(+) = 5-amino-6-(5-phospho-D-ribosylamino)uracil + NH4(+)</text>
        <dbReference type="Rhea" id="RHEA:21868"/>
        <dbReference type="ChEBI" id="CHEBI:15377"/>
        <dbReference type="ChEBI" id="CHEBI:15378"/>
        <dbReference type="ChEBI" id="CHEBI:28938"/>
        <dbReference type="ChEBI" id="CHEBI:58453"/>
        <dbReference type="ChEBI" id="CHEBI:58614"/>
        <dbReference type="EC" id="3.5.4.26"/>
    </reaction>
</comment>
<dbReference type="InterPro" id="IPR002734">
    <property type="entry name" value="RibDG_C"/>
</dbReference>
<feature type="domain" description="CMP/dCMP-type deaminase" evidence="17">
    <location>
        <begin position="1"/>
        <end position="108"/>
    </location>
</feature>
<dbReference type="CDD" id="cd01284">
    <property type="entry name" value="Riboflavin_deaminase-reductase"/>
    <property type="match status" value="1"/>
</dbReference>
<evidence type="ECO:0000256" key="9">
    <source>
        <dbReference type="ARBA" id="ARBA00022833"/>
    </source>
</evidence>
<evidence type="ECO:0000256" key="10">
    <source>
        <dbReference type="ARBA" id="ARBA00022857"/>
    </source>
</evidence>
<comment type="similarity">
    <text evidence="5 13">In the C-terminal section; belongs to the HTP reductase family.</text>
</comment>
<dbReference type="InterPro" id="IPR050765">
    <property type="entry name" value="Riboflavin_Biosynth_HTPR"/>
</dbReference>
<comment type="pathway">
    <text evidence="3 13">Cofactor biosynthesis; riboflavin biosynthesis; 5-amino-6-(D-ribitylamino)uracil from GTP: step 3/4.</text>
</comment>
<comment type="pathway">
    <text evidence="2 13">Cofactor biosynthesis; riboflavin biosynthesis; 5-amino-6-(D-ribitylamino)uracil from GTP: step 2/4.</text>
</comment>
<evidence type="ECO:0000256" key="5">
    <source>
        <dbReference type="ARBA" id="ARBA00007417"/>
    </source>
</evidence>
<dbReference type="UniPathway" id="UPA00275">
    <property type="reaction ID" value="UER00401"/>
</dbReference>
<feature type="active site" description="Proton donor" evidence="14">
    <location>
        <position position="46"/>
    </location>
</feature>
<feature type="binding site" evidence="16">
    <location>
        <position position="69"/>
    </location>
    <ligand>
        <name>Zn(2+)</name>
        <dbReference type="ChEBI" id="CHEBI:29105"/>
        <note>catalytic</note>
    </ligand>
</feature>
<dbReference type="PANTHER" id="PTHR38011">
    <property type="entry name" value="DIHYDROFOLATE REDUCTASE FAMILY PROTEIN (AFU_ORTHOLOGUE AFUA_8G06820)"/>
    <property type="match status" value="1"/>
</dbReference>
<comment type="similarity">
    <text evidence="4 13">In the N-terminal section; belongs to the cytidine and deoxycytidylate deaminase family.</text>
</comment>
<keyword evidence="6 13" id="KW-0686">Riboflavin biosynthesis</keyword>
<evidence type="ECO:0000256" key="3">
    <source>
        <dbReference type="ARBA" id="ARBA00004910"/>
    </source>
</evidence>
<comment type="catalytic activity">
    <reaction evidence="13">
        <text>5-amino-6-(5-phospho-D-ribitylamino)uracil + NADP(+) = 5-amino-6-(5-phospho-D-ribosylamino)uracil + NADPH + H(+)</text>
        <dbReference type="Rhea" id="RHEA:17845"/>
        <dbReference type="ChEBI" id="CHEBI:15378"/>
        <dbReference type="ChEBI" id="CHEBI:57783"/>
        <dbReference type="ChEBI" id="CHEBI:58349"/>
        <dbReference type="ChEBI" id="CHEBI:58421"/>
        <dbReference type="ChEBI" id="CHEBI:58453"/>
        <dbReference type="EC" id="1.1.1.193"/>
    </reaction>
</comment>
<dbReference type="EC" id="1.1.1.193" evidence="13"/>
<dbReference type="Gene3D" id="3.40.140.10">
    <property type="entry name" value="Cytidine Deaminase, domain 2"/>
    <property type="match status" value="1"/>
</dbReference>
<feature type="binding site" evidence="15">
    <location>
        <position position="162"/>
    </location>
    <ligand>
        <name>substrate</name>
    </ligand>
</feature>
<feature type="binding site" evidence="15">
    <location>
        <position position="289"/>
    </location>
    <ligand>
        <name>substrate</name>
    </ligand>
</feature>
<feature type="binding site" evidence="15">
    <location>
        <begin position="291"/>
        <end position="297"/>
    </location>
    <ligand>
        <name>NADP(+)</name>
        <dbReference type="ChEBI" id="CHEBI:58349"/>
    </ligand>
</feature>
<dbReference type="SUPFAM" id="SSF53597">
    <property type="entry name" value="Dihydrofolate reductase-like"/>
    <property type="match status" value="1"/>
</dbReference>
<comment type="function">
    <text evidence="1 13">Converts 2,5-diamino-6-(ribosylamino)-4(3h)-pyrimidinone 5'-phosphate into 5-amino-6-(ribosylamino)-2,4(1h,3h)-pyrimidinedione 5'-phosphate.</text>
</comment>
<feature type="binding site" evidence="15">
    <location>
        <position position="178"/>
    </location>
    <ligand>
        <name>substrate</name>
    </ligand>
</feature>
<dbReference type="KEGG" id="nva:G3M78_08700"/>
<dbReference type="FunFam" id="3.40.140.10:FF:000025">
    <property type="entry name" value="Riboflavin biosynthesis protein RibD"/>
    <property type="match status" value="1"/>
</dbReference>
<feature type="binding site" evidence="15">
    <location>
        <position position="190"/>
    </location>
    <ligand>
        <name>NADP(+)</name>
        <dbReference type="ChEBI" id="CHEBI:58349"/>
    </ligand>
</feature>
<gene>
    <name evidence="18" type="primary">ribD</name>
    <name evidence="18" type="ORF">G3M78_08700</name>
</gene>
<feature type="binding site" evidence="16">
    <location>
        <position position="78"/>
    </location>
    <ligand>
        <name>Zn(2+)</name>
        <dbReference type="ChEBI" id="CHEBI:29105"/>
        <note>catalytic</note>
    </ligand>
</feature>
<dbReference type="GO" id="GO:0008703">
    <property type="term" value="F:5-amino-6-(5-phosphoribosylamino)uracil reductase activity"/>
    <property type="evidence" value="ECO:0007669"/>
    <property type="project" value="UniProtKB-EC"/>
</dbReference>
<proteinExistence type="inferred from homology"/>
<feature type="binding site" evidence="15">
    <location>
        <position position="164"/>
    </location>
    <ligand>
        <name>NADP(+)</name>
        <dbReference type="ChEBI" id="CHEBI:58349"/>
    </ligand>
</feature>
<protein>
    <recommendedName>
        <fullName evidence="13">Riboflavin biosynthesis protein RibD</fullName>
    </recommendedName>
    <domain>
        <recommendedName>
            <fullName evidence="13">Diaminohydroxyphosphoribosylaminopyrimidine deaminase</fullName>
            <shortName evidence="13">DRAP deaminase</shortName>
            <ecNumber evidence="13">3.5.4.26</ecNumber>
        </recommendedName>
        <alternativeName>
            <fullName evidence="13">Riboflavin-specific deaminase</fullName>
        </alternativeName>
    </domain>
    <domain>
        <recommendedName>
            <fullName evidence="13">5-amino-6-(5-phosphoribosylamino)uracil reductase</fullName>
            <ecNumber evidence="13">1.1.1.193</ecNumber>
        </recommendedName>
        <alternativeName>
            <fullName evidence="13">HTP reductase</fullName>
        </alternativeName>
    </domain>
</protein>
<dbReference type="InterPro" id="IPR024072">
    <property type="entry name" value="DHFR-like_dom_sf"/>
</dbReference>
<evidence type="ECO:0000259" key="17">
    <source>
        <dbReference type="PROSITE" id="PS51747"/>
    </source>
</evidence>
<evidence type="ECO:0000256" key="12">
    <source>
        <dbReference type="ARBA" id="ARBA00023268"/>
    </source>
</evidence>
<evidence type="ECO:0000256" key="11">
    <source>
        <dbReference type="ARBA" id="ARBA00023002"/>
    </source>
</evidence>
<evidence type="ECO:0000256" key="15">
    <source>
        <dbReference type="PIRSR" id="PIRSR006769-2"/>
    </source>
</evidence>
<keyword evidence="8 13" id="KW-0378">Hydrolase</keyword>
<sequence>MEMALELALRAQGRTHPNPMVGAVVVKGGRVISKGYHKRAGGAHAEISALKKAGARARGAELYVTLEPCCHHGRTGPCVEAILASGVRRVVAGMRDPNPLVSSKGLRFLKKHGIETKAGVLEADCQSLNEIFIKHITTGRPWVILKAAMSLDGKIASRSGNSKWITGDAARRMVHEIRDRVDAILVGAGTVVKDNPLLTTRLSSGKGKNPIRVILDHEEIVPLRSRVFQNSRSEGVIYVAGESMRLERRQALERKGVVVMNLKVNRNGIPLKRLMRELGKREICSLLIEGGSEVHASALKEKIVDQAYFFIAPKIIGGKSAPGPVGGEGVLKVRNALPLKNLSFRPVGDDWLAEARF</sequence>
<evidence type="ECO:0000256" key="16">
    <source>
        <dbReference type="PIRSR" id="PIRSR006769-3"/>
    </source>
</evidence>
<feature type="binding site" evidence="15">
    <location>
        <position position="148"/>
    </location>
    <ligand>
        <name>NADP(+)</name>
        <dbReference type="ChEBI" id="CHEBI:58349"/>
    </ligand>
</feature>
<dbReference type="EC" id="3.5.4.26" evidence="13"/>
<evidence type="ECO:0000256" key="8">
    <source>
        <dbReference type="ARBA" id="ARBA00022801"/>
    </source>
</evidence>
<dbReference type="InterPro" id="IPR011549">
    <property type="entry name" value="RibD_C"/>
</dbReference>
<feature type="binding site" evidence="16">
    <location>
        <position position="44"/>
    </location>
    <ligand>
        <name>Zn(2+)</name>
        <dbReference type="ChEBI" id="CHEBI:29105"/>
        <note>catalytic</note>
    </ligand>
</feature>
<comment type="cofactor">
    <cofactor evidence="13 16">
        <name>Zn(2+)</name>
        <dbReference type="ChEBI" id="CHEBI:29105"/>
    </cofactor>
    <text evidence="13 16">Binds 1 zinc ion.</text>
</comment>
<dbReference type="PIRSF" id="PIRSF006769">
    <property type="entry name" value="RibD"/>
    <property type="match status" value="1"/>
</dbReference>
<evidence type="ECO:0000256" key="13">
    <source>
        <dbReference type="PIRNR" id="PIRNR006769"/>
    </source>
</evidence>
<dbReference type="InterPro" id="IPR016192">
    <property type="entry name" value="APOBEC/CMP_deaminase_Zn-bd"/>
</dbReference>
<dbReference type="Gene3D" id="3.40.430.10">
    <property type="entry name" value="Dihydrofolate Reductase, subunit A"/>
    <property type="match status" value="1"/>
</dbReference>
<evidence type="ECO:0000313" key="18">
    <source>
        <dbReference type="EMBL" id="QPJ66814.1"/>
    </source>
</evidence>
<dbReference type="EMBL" id="CP048620">
    <property type="protein sequence ID" value="QPJ66814.1"/>
    <property type="molecule type" value="Genomic_DNA"/>
</dbReference>